<reference evidence="1" key="2">
    <citation type="journal article" date="2007" name="Science">
        <title>Draft genome sequence of the sexually transmitted pathogen Trichomonas vaginalis.</title>
        <authorList>
            <person name="Carlton J.M."/>
            <person name="Hirt R.P."/>
            <person name="Silva J.C."/>
            <person name="Delcher A.L."/>
            <person name="Schatz M."/>
            <person name="Zhao Q."/>
            <person name="Wortman J.R."/>
            <person name="Bidwell S.L."/>
            <person name="Alsmark U.C.M."/>
            <person name="Besteiro S."/>
            <person name="Sicheritz-Ponten T."/>
            <person name="Noel C.J."/>
            <person name="Dacks J.B."/>
            <person name="Foster P.G."/>
            <person name="Simillion C."/>
            <person name="Van de Peer Y."/>
            <person name="Miranda-Saavedra D."/>
            <person name="Barton G.J."/>
            <person name="Westrop G.D."/>
            <person name="Mueller S."/>
            <person name="Dessi D."/>
            <person name="Fiori P.L."/>
            <person name="Ren Q."/>
            <person name="Paulsen I."/>
            <person name="Zhang H."/>
            <person name="Bastida-Corcuera F.D."/>
            <person name="Simoes-Barbosa A."/>
            <person name="Brown M.T."/>
            <person name="Hayes R.D."/>
            <person name="Mukherjee M."/>
            <person name="Okumura C.Y."/>
            <person name="Schneider R."/>
            <person name="Smith A.J."/>
            <person name="Vanacova S."/>
            <person name="Villalvazo M."/>
            <person name="Haas B.J."/>
            <person name="Pertea M."/>
            <person name="Feldblyum T.V."/>
            <person name="Utterback T.R."/>
            <person name="Shu C.L."/>
            <person name="Osoegawa K."/>
            <person name="de Jong P.J."/>
            <person name="Hrdy I."/>
            <person name="Horvathova L."/>
            <person name="Zubacova Z."/>
            <person name="Dolezal P."/>
            <person name="Malik S.B."/>
            <person name="Logsdon J.M. Jr."/>
            <person name="Henze K."/>
            <person name="Gupta A."/>
            <person name="Wang C.C."/>
            <person name="Dunne R.L."/>
            <person name="Upcroft J.A."/>
            <person name="Upcroft P."/>
            <person name="White O."/>
            <person name="Salzberg S.L."/>
            <person name="Tang P."/>
            <person name="Chiu C.-H."/>
            <person name="Lee Y.-S."/>
            <person name="Embley T.M."/>
            <person name="Coombs G.H."/>
            <person name="Mottram J.C."/>
            <person name="Tachezy J."/>
            <person name="Fraser-Liggett C.M."/>
            <person name="Johnson P.J."/>
        </authorList>
    </citation>
    <scope>NUCLEOTIDE SEQUENCE [LARGE SCALE GENOMIC DNA]</scope>
    <source>
        <strain evidence="1">G3</strain>
    </source>
</reference>
<evidence type="ECO:0000313" key="2">
    <source>
        <dbReference type="Proteomes" id="UP000001542"/>
    </source>
</evidence>
<dbReference type="InParanoid" id="A2HFQ0"/>
<protein>
    <submittedName>
        <fullName evidence="1">Uncharacterized protein</fullName>
    </submittedName>
</protein>
<dbReference type="EMBL" id="DS133432">
    <property type="protein sequence ID" value="EAX71767.1"/>
    <property type="molecule type" value="Genomic_DNA"/>
</dbReference>
<organism evidence="1 2">
    <name type="scientific">Trichomonas vaginalis (strain ATCC PRA-98 / G3)</name>
    <dbReference type="NCBI Taxonomy" id="412133"/>
    <lineage>
        <taxon>Eukaryota</taxon>
        <taxon>Metamonada</taxon>
        <taxon>Parabasalia</taxon>
        <taxon>Trichomonadida</taxon>
        <taxon>Trichomonadidae</taxon>
        <taxon>Trichomonas</taxon>
    </lineage>
</organism>
<name>A2HFQ0_TRIV3</name>
<gene>
    <name evidence="1" type="ORF">TVAG_554240</name>
</gene>
<sequence length="74" mass="8642">FQSNSFPKLTKNLRRSTNILSLQPIRNNDLLHHNRKEDDLHLITTPQDLHFETCCHEGSHTSIQESSEQIMTMI</sequence>
<reference evidence="1" key="1">
    <citation type="submission" date="2006-10" db="EMBL/GenBank/DDBJ databases">
        <authorList>
            <person name="Amadeo P."/>
            <person name="Zhao Q."/>
            <person name="Wortman J."/>
            <person name="Fraser-Liggett C."/>
            <person name="Carlton J."/>
        </authorList>
    </citation>
    <scope>NUCLEOTIDE SEQUENCE</scope>
    <source>
        <strain evidence="1">G3</strain>
    </source>
</reference>
<dbReference type="Proteomes" id="UP000001542">
    <property type="component" value="Unassembled WGS sequence"/>
</dbReference>
<proteinExistence type="predicted"/>
<keyword evidence="2" id="KW-1185">Reference proteome</keyword>
<accession>A2HFQ0</accession>
<dbReference type="VEuPathDB" id="TrichDB:TVAG_554240"/>
<evidence type="ECO:0000313" key="1">
    <source>
        <dbReference type="EMBL" id="EAX71767.1"/>
    </source>
</evidence>
<dbReference type="AlphaFoldDB" id="A2HFQ0"/>
<feature type="non-terminal residue" evidence="1">
    <location>
        <position position="74"/>
    </location>
</feature>
<feature type="non-terminal residue" evidence="1">
    <location>
        <position position="1"/>
    </location>
</feature>